<feature type="transmembrane region" description="Helical" evidence="10">
    <location>
        <begin position="21"/>
        <end position="44"/>
    </location>
</feature>
<evidence type="ECO:0000313" key="12">
    <source>
        <dbReference type="EMBL" id="CAI2374372.1"/>
    </source>
</evidence>
<evidence type="ECO:0000256" key="1">
    <source>
        <dbReference type="ARBA" id="ARBA00004370"/>
    </source>
</evidence>
<accession>A0AAD1XKK7</accession>
<dbReference type="InterPro" id="IPR001841">
    <property type="entry name" value="Znf_RING"/>
</dbReference>
<sequence>MESPLEDNEERRLNREKGECCCAGIVIAYHFIIGCLLFMCYGADVNEKHIGIHAKFLVLFTACIRIAVFIPYIMLMLCLMKKRYISLYVCRLSSYFLLFLYFPWAVYLVIRFFGDDNHTKHEAGFLYAALLFLMIEGMMMIFFAVLSILIIIVISCLLCYIYRRQAEIEHQQAERNAIIADFINKIDILNVTGERFADNDCCCICLENYSDKHRTVIQIPCSGPHYFHKECIIPWIRNKNSCPICKSEITIDDLNDAIAERQKESQDYGTMEREHLREPEETKEDPHDPEGGHTAWRDD</sequence>
<dbReference type="PROSITE" id="PS50089">
    <property type="entry name" value="ZF_RING_2"/>
    <property type="match status" value="1"/>
</dbReference>
<evidence type="ECO:0000256" key="4">
    <source>
        <dbReference type="ARBA" id="ARBA00022771"/>
    </source>
</evidence>
<dbReference type="PANTHER" id="PTHR46539:SF1">
    <property type="entry name" value="E3 UBIQUITIN-PROTEIN LIGASE ATL42"/>
    <property type="match status" value="1"/>
</dbReference>
<evidence type="ECO:0000256" key="9">
    <source>
        <dbReference type="SAM" id="MobiDB-lite"/>
    </source>
</evidence>
<dbReference type="CDD" id="cd16454">
    <property type="entry name" value="RING-H2_PA-TM-RING"/>
    <property type="match status" value="1"/>
</dbReference>
<proteinExistence type="predicted"/>
<keyword evidence="2 10" id="KW-0812">Transmembrane</keyword>
<keyword evidence="4 8" id="KW-0863">Zinc-finger</keyword>
<dbReference type="EMBL" id="CAMPGE010015768">
    <property type="protein sequence ID" value="CAI2374372.1"/>
    <property type="molecule type" value="Genomic_DNA"/>
</dbReference>
<evidence type="ECO:0000256" key="6">
    <source>
        <dbReference type="ARBA" id="ARBA00022989"/>
    </source>
</evidence>
<comment type="caution">
    <text evidence="12">The sequence shown here is derived from an EMBL/GenBank/DDBJ whole genome shotgun (WGS) entry which is preliminary data.</text>
</comment>
<feature type="transmembrane region" description="Helical" evidence="10">
    <location>
        <begin position="92"/>
        <end position="113"/>
    </location>
</feature>
<dbReference type="Pfam" id="PF13639">
    <property type="entry name" value="zf-RING_2"/>
    <property type="match status" value="1"/>
</dbReference>
<keyword evidence="5" id="KW-0862">Zinc</keyword>
<dbReference type="SMART" id="SM00184">
    <property type="entry name" value="RING"/>
    <property type="match status" value="1"/>
</dbReference>
<feature type="region of interest" description="Disordered" evidence="9">
    <location>
        <begin position="260"/>
        <end position="299"/>
    </location>
</feature>
<keyword evidence="13" id="KW-1185">Reference proteome</keyword>
<evidence type="ECO:0000259" key="11">
    <source>
        <dbReference type="PROSITE" id="PS50089"/>
    </source>
</evidence>
<evidence type="ECO:0000256" key="10">
    <source>
        <dbReference type="SAM" id="Phobius"/>
    </source>
</evidence>
<dbReference type="InterPro" id="IPR013083">
    <property type="entry name" value="Znf_RING/FYVE/PHD"/>
</dbReference>
<dbReference type="Proteomes" id="UP001295684">
    <property type="component" value="Unassembled WGS sequence"/>
</dbReference>
<protein>
    <recommendedName>
        <fullName evidence="11">RING-type domain-containing protein</fullName>
    </recommendedName>
</protein>
<organism evidence="12 13">
    <name type="scientific">Euplotes crassus</name>
    <dbReference type="NCBI Taxonomy" id="5936"/>
    <lineage>
        <taxon>Eukaryota</taxon>
        <taxon>Sar</taxon>
        <taxon>Alveolata</taxon>
        <taxon>Ciliophora</taxon>
        <taxon>Intramacronucleata</taxon>
        <taxon>Spirotrichea</taxon>
        <taxon>Hypotrichia</taxon>
        <taxon>Euplotida</taxon>
        <taxon>Euplotidae</taxon>
        <taxon>Moneuplotes</taxon>
    </lineage>
</organism>
<feature type="domain" description="RING-type" evidence="11">
    <location>
        <begin position="202"/>
        <end position="246"/>
    </location>
</feature>
<keyword evidence="3" id="KW-0479">Metal-binding</keyword>
<dbReference type="GO" id="GO:0016020">
    <property type="term" value="C:membrane"/>
    <property type="evidence" value="ECO:0007669"/>
    <property type="project" value="UniProtKB-SubCell"/>
</dbReference>
<dbReference type="GO" id="GO:0008270">
    <property type="term" value="F:zinc ion binding"/>
    <property type="evidence" value="ECO:0007669"/>
    <property type="project" value="UniProtKB-KW"/>
</dbReference>
<feature type="transmembrane region" description="Helical" evidence="10">
    <location>
        <begin position="125"/>
        <end position="158"/>
    </location>
</feature>
<feature type="transmembrane region" description="Helical" evidence="10">
    <location>
        <begin position="56"/>
        <end position="80"/>
    </location>
</feature>
<evidence type="ECO:0000313" key="13">
    <source>
        <dbReference type="Proteomes" id="UP001295684"/>
    </source>
</evidence>
<evidence type="ECO:0000256" key="3">
    <source>
        <dbReference type="ARBA" id="ARBA00022723"/>
    </source>
</evidence>
<evidence type="ECO:0000256" key="8">
    <source>
        <dbReference type="PROSITE-ProRule" id="PRU00175"/>
    </source>
</evidence>
<keyword evidence="7 10" id="KW-0472">Membrane</keyword>
<dbReference type="SUPFAM" id="SSF57850">
    <property type="entry name" value="RING/U-box"/>
    <property type="match status" value="1"/>
</dbReference>
<dbReference type="Gene3D" id="3.30.40.10">
    <property type="entry name" value="Zinc/RING finger domain, C3HC4 (zinc finger)"/>
    <property type="match status" value="1"/>
</dbReference>
<evidence type="ECO:0000256" key="7">
    <source>
        <dbReference type="ARBA" id="ARBA00023136"/>
    </source>
</evidence>
<reference evidence="12" key="1">
    <citation type="submission" date="2023-07" db="EMBL/GenBank/DDBJ databases">
        <authorList>
            <consortium name="AG Swart"/>
            <person name="Singh M."/>
            <person name="Singh A."/>
            <person name="Seah K."/>
            <person name="Emmerich C."/>
        </authorList>
    </citation>
    <scope>NUCLEOTIDE SEQUENCE</scope>
    <source>
        <strain evidence="12">DP1</strain>
    </source>
</reference>
<comment type="subcellular location">
    <subcellularLocation>
        <location evidence="1">Membrane</location>
    </subcellularLocation>
</comment>
<evidence type="ECO:0000256" key="2">
    <source>
        <dbReference type="ARBA" id="ARBA00022692"/>
    </source>
</evidence>
<keyword evidence="6 10" id="KW-1133">Transmembrane helix</keyword>
<gene>
    <name evidence="12" type="ORF">ECRASSUSDP1_LOCUS15724</name>
</gene>
<evidence type="ECO:0000256" key="5">
    <source>
        <dbReference type="ARBA" id="ARBA00022833"/>
    </source>
</evidence>
<dbReference type="PANTHER" id="PTHR46539">
    <property type="entry name" value="E3 UBIQUITIN-PROTEIN LIGASE ATL42"/>
    <property type="match status" value="1"/>
</dbReference>
<name>A0AAD1XKK7_EUPCR</name>
<dbReference type="AlphaFoldDB" id="A0AAD1XKK7"/>